<feature type="domain" description="SHSP" evidence="7">
    <location>
        <begin position="44"/>
        <end position="153"/>
    </location>
</feature>
<dbReference type="PRINTS" id="PR00299">
    <property type="entry name" value="ACRYSTALLIN"/>
</dbReference>
<dbReference type="Proteomes" id="UP000887566">
    <property type="component" value="Unplaced"/>
</dbReference>
<evidence type="ECO:0000256" key="5">
    <source>
        <dbReference type="RuleBase" id="RU003616"/>
    </source>
</evidence>
<sequence>MFLVSRPCHRHVSPSERLLDNFFNDALMDVKRCYERPYWTANHRNQNALVGAVDSVQDEKDKFAVSIDVQHFAPNEIKVTTSGRQLVIEGKHEEKTDEHGQVQRHFIRKYALPKEVNVENVVSHLSKEGVLTVSAPKNAIEGLAVRTIPIQPAPEESKPVEEAKEEKLIN</sequence>
<dbReference type="GO" id="GO:0009408">
    <property type="term" value="P:response to heat"/>
    <property type="evidence" value="ECO:0007669"/>
    <property type="project" value="TreeGrafter"/>
</dbReference>
<dbReference type="AlphaFoldDB" id="A0A914X6B1"/>
<dbReference type="PANTHER" id="PTHR45640">
    <property type="entry name" value="HEAT SHOCK PROTEIN HSP-12.2-RELATED"/>
    <property type="match status" value="1"/>
</dbReference>
<evidence type="ECO:0000256" key="6">
    <source>
        <dbReference type="SAM" id="MobiDB-lite"/>
    </source>
</evidence>
<keyword evidence="3" id="KW-0862">Zinc</keyword>
<organism evidence="8 9">
    <name type="scientific">Plectus sambesii</name>
    <dbReference type="NCBI Taxonomy" id="2011161"/>
    <lineage>
        <taxon>Eukaryota</taxon>
        <taxon>Metazoa</taxon>
        <taxon>Ecdysozoa</taxon>
        <taxon>Nematoda</taxon>
        <taxon>Chromadorea</taxon>
        <taxon>Plectida</taxon>
        <taxon>Plectina</taxon>
        <taxon>Plectoidea</taxon>
        <taxon>Plectidae</taxon>
        <taxon>Plectus</taxon>
    </lineage>
</organism>
<dbReference type="GO" id="GO:0051082">
    <property type="term" value="F:unfolded protein binding"/>
    <property type="evidence" value="ECO:0007669"/>
    <property type="project" value="TreeGrafter"/>
</dbReference>
<evidence type="ECO:0000256" key="4">
    <source>
        <dbReference type="PROSITE-ProRule" id="PRU00285"/>
    </source>
</evidence>
<comment type="similarity">
    <text evidence="2 4 5">Belongs to the small heat shock protein (HSP20) family.</text>
</comment>
<evidence type="ECO:0000313" key="8">
    <source>
        <dbReference type="Proteomes" id="UP000887566"/>
    </source>
</evidence>
<keyword evidence="8" id="KW-1185">Reference proteome</keyword>
<feature type="binding site" evidence="3">
    <location>
        <position position="92"/>
    </location>
    <ligand>
        <name>Zn(2+)</name>
        <dbReference type="ChEBI" id="CHEBI:29105"/>
        <label>1</label>
    </ligand>
</feature>
<dbReference type="Pfam" id="PF00011">
    <property type="entry name" value="HSP20"/>
    <property type="match status" value="1"/>
</dbReference>
<keyword evidence="1" id="KW-0346">Stress response</keyword>
<evidence type="ECO:0000256" key="3">
    <source>
        <dbReference type="PIRSR" id="PIRSR036514-1"/>
    </source>
</evidence>
<dbReference type="GO" id="GO:0046872">
    <property type="term" value="F:metal ion binding"/>
    <property type="evidence" value="ECO:0007669"/>
    <property type="project" value="UniProtKB-KW"/>
</dbReference>
<evidence type="ECO:0000256" key="1">
    <source>
        <dbReference type="ARBA" id="ARBA00023016"/>
    </source>
</evidence>
<feature type="compositionally biased region" description="Basic and acidic residues" evidence="6">
    <location>
        <begin position="155"/>
        <end position="170"/>
    </location>
</feature>
<evidence type="ECO:0000256" key="2">
    <source>
        <dbReference type="PIRNR" id="PIRNR036514"/>
    </source>
</evidence>
<dbReference type="InterPro" id="IPR002068">
    <property type="entry name" value="A-crystallin/Hsp20_dom"/>
</dbReference>
<keyword evidence="3" id="KW-0479">Metal-binding</keyword>
<dbReference type="InterPro" id="IPR008978">
    <property type="entry name" value="HSP20-like_chaperone"/>
</dbReference>
<dbReference type="GO" id="GO:0005737">
    <property type="term" value="C:cytoplasm"/>
    <property type="evidence" value="ECO:0007669"/>
    <property type="project" value="TreeGrafter"/>
</dbReference>
<dbReference type="CDD" id="cd06526">
    <property type="entry name" value="metazoan_ACD"/>
    <property type="match status" value="1"/>
</dbReference>
<protein>
    <submittedName>
        <fullName evidence="9">SHSP domain-containing protein</fullName>
    </submittedName>
</protein>
<dbReference type="InterPro" id="IPR055269">
    <property type="entry name" value="Alpha-crystallin/HSP_16"/>
</dbReference>
<evidence type="ECO:0000313" key="9">
    <source>
        <dbReference type="WBParaSite" id="PSAMB.scaffold6198size9977.g28070.t1"/>
    </source>
</evidence>
<feature type="region of interest" description="Disordered" evidence="6">
    <location>
        <begin position="151"/>
        <end position="170"/>
    </location>
</feature>
<accession>A0A914X6B1</accession>
<reference evidence="9" key="1">
    <citation type="submission" date="2022-11" db="UniProtKB">
        <authorList>
            <consortium name="WormBaseParasite"/>
        </authorList>
    </citation>
    <scope>IDENTIFICATION</scope>
</reference>
<dbReference type="WBParaSite" id="PSAMB.scaffold6198size9977.g28070.t1">
    <property type="protein sequence ID" value="PSAMB.scaffold6198size9977.g28070.t1"/>
    <property type="gene ID" value="PSAMB.scaffold6198size9977.g28070"/>
</dbReference>
<evidence type="ECO:0000259" key="7">
    <source>
        <dbReference type="PROSITE" id="PS01031"/>
    </source>
</evidence>
<dbReference type="Gene3D" id="2.60.40.790">
    <property type="match status" value="1"/>
</dbReference>
<dbReference type="GO" id="GO:0005634">
    <property type="term" value="C:nucleus"/>
    <property type="evidence" value="ECO:0007669"/>
    <property type="project" value="TreeGrafter"/>
</dbReference>
<name>A0A914X6B1_9BILA</name>
<feature type="binding site" evidence="3">
    <location>
        <position position="99"/>
    </location>
    <ligand>
        <name>Zn(2+)</name>
        <dbReference type="ChEBI" id="CHEBI:29105"/>
        <label>1</label>
    </ligand>
</feature>
<proteinExistence type="inferred from homology"/>
<dbReference type="PIRSF" id="PIRSF036514">
    <property type="entry name" value="Sm_HSP_B1"/>
    <property type="match status" value="1"/>
</dbReference>
<dbReference type="GO" id="GO:0042026">
    <property type="term" value="P:protein refolding"/>
    <property type="evidence" value="ECO:0007669"/>
    <property type="project" value="TreeGrafter"/>
</dbReference>
<feature type="binding site" evidence="3">
    <location>
        <position position="94"/>
    </location>
    <ligand>
        <name>Zn(2+)</name>
        <dbReference type="ChEBI" id="CHEBI:29105"/>
        <label>1</label>
    </ligand>
</feature>
<dbReference type="PANTHER" id="PTHR45640:SF13">
    <property type="entry name" value="HEAT SHOCK PROTEIN 22-RELATED"/>
    <property type="match status" value="1"/>
</dbReference>
<dbReference type="InterPro" id="IPR001436">
    <property type="entry name" value="Alpha-crystallin/sHSP_animal"/>
</dbReference>
<dbReference type="PROSITE" id="PS01031">
    <property type="entry name" value="SHSP"/>
    <property type="match status" value="1"/>
</dbReference>
<dbReference type="SUPFAM" id="SSF49764">
    <property type="entry name" value="HSP20-like chaperones"/>
    <property type="match status" value="1"/>
</dbReference>